<dbReference type="Gene3D" id="2.40.170.20">
    <property type="entry name" value="TonB-dependent receptor, beta-barrel domain"/>
    <property type="match status" value="1"/>
</dbReference>
<dbReference type="Pfam" id="PF07715">
    <property type="entry name" value="Plug"/>
    <property type="match status" value="1"/>
</dbReference>
<proteinExistence type="inferred from homology"/>
<evidence type="ECO:0000313" key="14">
    <source>
        <dbReference type="EMBL" id="SKB78710.1"/>
    </source>
</evidence>
<evidence type="ECO:0000256" key="1">
    <source>
        <dbReference type="ARBA" id="ARBA00004571"/>
    </source>
</evidence>
<dbReference type="InterPro" id="IPR008969">
    <property type="entry name" value="CarboxyPept-like_regulatory"/>
</dbReference>
<dbReference type="Proteomes" id="UP000190541">
    <property type="component" value="Unassembled WGS sequence"/>
</dbReference>
<evidence type="ECO:0000256" key="5">
    <source>
        <dbReference type="ARBA" id="ARBA00023077"/>
    </source>
</evidence>
<sequence length="1043" mass="112821">MKEKLLSLLLLCVVLAGSAHAQTRKISGKVTSAEDGSPLTGVSVIVVGTSAGTQTDAAGNYTITASEGAQQLEFRLVGFQSTRIGLGQSALINVSLEVDASTLDEVIVTGYGTTTRRDLIGSVSSIKTDLLTNRPVQSFDQALAGKAAGVQISIPNGVLNNPPVFRIRGTNSISLSSYPLIVIDGVPTFTGDVSGSNAGGNALASLNPNDIETMDILKDAAATAIYGSRAANGVVVITTKKGAAGKAIVSYDGWFGVNQVQRLPKLLDAFQYTEIKNEGLVNAGTFSDNLQYRLTIGPDGQPINTNWYDYAYRDGLSHSHSLSIRGGSESTSYYFSANVTDQQGIILTNDYKRLGALFNVDHKISKIFSVGGKLQYTKQDNLATISSGSLSGQAFGTAGLGRIAMINAPNVAPFTNDGEYNLTGNNLGVMDNLVSQIGFYNPVVLIERNRSFNYLNGIQANGYFQAQPFSWLTFKSLYGIDYLYSTNDIFNNPIHGDGFAGGGSATNNYTARMRWVWTNTLNANYTFNNAHTVTALIGTEQQRSTDRRFGAGRTGLSDPEFDDFSASYQNFSTTGSYGENYLVSFFGSLAYDFKKKYFVSGSIRQDEYSAFGPNNKAGVFYSVGASYEIAQENFWENAGLDRVFSSFKLRGSYGTVGNQNGIGDLASRTFYEGGLFGGQPTLYPNSSGNEDIGWETSKKLDLGINFGILRDRFTFEMAYYKNDIDGLIYNVPQAPSAGLPSNPQLNIGSMYNRGVELTVNAQAVNKPDFSWSPSFNITYNENEITSLAPGITQFTSSTSSLETVSISRVGSPLGMIYVARTAGVDPATGRRIFINAEGEQVYYDHSLPVAQRWQYADGSVAPGIGSVDQIAYANPQPKFFGGFINSFRYKSFDLALNFTYQLGYYVYFGTGASIMDQRFWNNSTDMLRRWTAPGQDTDVPRVVAGDNVSNGSATPLDIHVYKGDFLKLRDVTFGYALPLAVLQKINISRTRIYVSAQNAFIFTGYPGTDPEASSNGGSNSSQGVERNSVGNGRTFTVGLNLTF</sequence>
<evidence type="ECO:0000313" key="15">
    <source>
        <dbReference type="Proteomes" id="UP000190541"/>
    </source>
</evidence>
<keyword evidence="3 8" id="KW-1134">Transmembrane beta strand</keyword>
<dbReference type="GO" id="GO:0009279">
    <property type="term" value="C:cell outer membrane"/>
    <property type="evidence" value="ECO:0007669"/>
    <property type="project" value="UniProtKB-SubCell"/>
</dbReference>
<evidence type="ECO:0000259" key="12">
    <source>
        <dbReference type="Pfam" id="PF00593"/>
    </source>
</evidence>
<comment type="similarity">
    <text evidence="8 9">Belongs to the TonB-dependent receptor family.</text>
</comment>
<dbReference type="AlphaFoldDB" id="A0A1T5E4F6"/>
<feature type="chain" id="PRO_5013069497" evidence="11">
    <location>
        <begin position="22"/>
        <end position="1043"/>
    </location>
</feature>
<evidence type="ECO:0000256" key="11">
    <source>
        <dbReference type="SAM" id="SignalP"/>
    </source>
</evidence>
<dbReference type="NCBIfam" id="TIGR04056">
    <property type="entry name" value="OMP_RagA_SusC"/>
    <property type="match status" value="1"/>
</dbReference>
<dbReference type="InterPro" id="IPR023996">
    <property type="entry name" value="TonB-dep_OMP_SusC/RagA"/>
</dbReference>
<keyword evidence="6 8" id="KW-0472">Membrane</keyword>
<comment type="subcellular location">
    <subcellularLocation>
        <location evidence="1 8">Cell outer membrane</location>
        <topology evidence="1 8">Multi-pass membrane protein</topology>
    </subcellularLocation>
</comment>
<dbReference type="RefSeq" id="WP_079717791.1">
    <property type="nucleotide sequence ID" value="NZ_FUYS01000008.1"/>
</dbReference>
<dbReference type="InterPro" id="IPR039426">
    <property type="entry name" value="TonB-dep_rcpt-like"/>
</dbReference>
<dbReference type="SUPFAM" id="SSF56935">
    <property type="entry name" value="Porins"/>
    <property type="match status" value="1"/>
</dbReference>
<dbReference type="InterPro" id="IPR012910">
    <property type="entry name" value="Plug_dom"/>
</dbReference>
<keyword evidence="11" id="KW-0732">Signal</keyword>
<feature type="domain" description="TonB-dependent receptor-like beta-barrel" evidence="12">
    <location>
        <begin position="413"/>
        <end position="785"/>
    </location>
</feature>
<evidence type="ECO:0000256" key="2">
    <source>
        <dbReference type="ARBA" id="ARBA00022448"/>
    </source>
</evidence>
<evidence type="ECO:0000256" key="3">
    <source>
        <dbReference type="ARBA" id="ARBA00022452"/>
    </source>
</evidence>
<name>A0A1T5E4F6_9SPHI</name>
<evidence type="ECO:0000256" key="4">
    <source>
        <dbReference type="ARBA" id="ARBA00022692"/>
    </source>
</evidence>
<protein>
    <submittedName>
        <fullName evidence="14">TonB-linked outer membrane protein, SusC/RagA family</fullName>
    </submittedName>
</protein>
<evidence type="ECO:0000259" key="13">
    <source>
        <dbReference type="Pfam" id="PF07715"/>
    </source>
</evidence>
<dbReference type="InterPro" id="IPR036942">
    <property type="entry name" value="Beta-barrel_TonB_sf"/>
</dbReference>
<dbReference type="InterPro" id="IPR037066">
    <property type="entry name" value="Plug_dom_sf"/>
</dbReference>
<evidence type="ECO:0000256" key="8">
    <source>
        <dbReference type="PROSITE-ProRule" id="PRU01360"/>
    </source>
</evidence>
<dbReference type="NCBIfam" id="TIGR04057">
    <property type="entry name" value="SusC_RagA_signa"/>
    <property type="match status" value="1"/>
</dbReference>
<dbReference type="OrthoDB" id="9768177at2"/>
<keyword evidence="2 8" id="KW-0813">Transport</keyword>
<evidence type="ECO:0000256" key="6">
    <source>
        <dbReference type="ARBA" id="ARBA00023136"/>
    </source>
</evidence>
<keyword evidence="7 8" id="KW-0998">Cell outer membrane</keyword>
<dbReference type="InterPro" id="IPR000531">
    <property type="entry name" value="Beta-barrel_TonB"/>
</dbReference>
<keyword evidence="15" id="KW-1185">Reference proteome</keyword>
<dbReference type="SUPFAM" id="SSF49464">
    <property type="entry name" value="Carboxypeptidase regulatory domain-like"/>
    <property type="match status" value="1"/>
</dbReference>
<gene>
    <name evidence="14" type="ORF">SAMN05660226_03144</name>
</gene>
<feature type="compositionally biased region" description="Polar residues" evidence="10">
    <location>
        <begin position="1022"/>
        <end position="1031"/>
    </location>
</feature>
<feature type="signal peptide" evidence="11">
    <location>
        <begin position="1"/>
        <end position="21"/>
    </location>
</feature>
<evidence type="ECO:0000256" key="7">
    <source>
        <dbReference type="ARBA" id="ARBA00023237"/>
    </source>
</evidence>
<dbReference type="EMBL" id="FUYS01000008">
    <property type="protein sequence ID" value="SKB78710.1"/>
    <property type="molecule type" value="Genomic_DNA"/>
</dbReference>
<keyword evidence="4 8" id="KW-0812">Transmembrane</keyword>
<keyword evidence="5 9" id="KW-0798">TonB box</keyword>
<organism evidence="14 15">
    <name type="scientific">Parapedobacter luteus</name>
    <dbReference type="NCBI Taxonomy" id="623280"/>
    <lineage>
        <taxon>Bacteria</taxon>
        <taxon>Pseudomonadati</taxon>
        <taxon>Bacteroidota</taxon>
        <taxon>Sphingobacteriia</taxon>
        <taxon>Sphingobacteriales</taxon>
        <taxon>Sphingobacteriaceae</taxon>
        <taxon>Parapedobacter</taxon>
    </lineage>
</organism>
<dbReference type="Pfam" id="PF00593">
    <property type="entry name" value="TonB_dep_Rec_b-barrel"/>
    <property type="match status" value="1"/>
</dbReference>
<dbReference type="InterPro" id="IPR023997">
    <property type="entry name" value="TonB-dep_OMP_SusC/RagA_CS"/>
</dbReference>
<evidence type="ECO:0000256" key="9">
    <source>
        <dbReference type="RuleBase" id="RU003357"/>
    </source>
</evidence>
<evidence type="ECO:0000256" key="10">
    <source>
        <dbReference type="SAM" id="MobiDB-lite"/>
    </source>
</evidence>
<dbReference type="Pfam" id="PF13715">
    <property type="entry name" value="CarbopepD_reg_2"/>
    <property type="match status" value="1"/>
</dbReference>
<dbReference type="Gene3D" id="2.170.130.10">
    <property type="entry name" value="TonB-dependent receptor, plug domain"/>
    <property type="match status" value="1"/>
</dbReference>
<accession>A0A1T5E4F6</accession>
<dbReference type="Gene3D" id="2.60.40.1120">
    <property type="entry name" value="Carboxypeptidase-like, regulatory domain"/>
    <property type="match status" value="1"/>
</dbReference>
<feature type="region of interest" description="Disordered" evidence="10">
    <location>
        <begin position="1011"/>
        <end position="1031"/>
    </location>
</feature>
<dbReference type="STRING" id="623280.SAMN05660226_03144"/>
<feature type="domain" description="TonB-dependent receptor plug" evidence="13">
    <location>
        <begin position="116"/>
        <end position="234"/>
    </location>
</feature>
<dbReference type="PROSITE" id="PS52016">
    <property type="entry name" value="TONB_DEPENDENT_REC_3"/>
    <property type="match status" value="1"/>
</dbReference>
<reference evidence="14 15" key="1">
    <citation type="submission" date="2017-02" db="EMBL/GenBank/DDBJ databases">
        <authorList>
            <person name="Peterson S.W."/>
        </authorList>
    </citation>
    <scope>NUCLEOTIDE SEQUENCE [LARGE SCALE GENOMIC DNA]</scope>
    <source>
        <strain evidence="14 15">DSM 22899</strain>
    </source>
</reference>